<evidence type="ECO:0000256" key="5">
    <source>
        <dbReference type="ARBA" id="ARBA00014962"/>
    </source>
</evidence>
<evidence type="ECO:0000256" key="10">
    <source>
        <dbReference type="ARBA" id="ARBA00022989"/>
    </source>
</evidence>
<accession>A0ABY4XA29</accession>
<gene>
    <name evidence="14" type="primary">yajC</name>
    <name evidence="14" type="ORF">LHA26_04805</name>
</gene>
<keyword evidence="10 13" id="KW-1133">Transmembrane helix</keyword>
<evidence type="ECO:0000256" key="4">
    <source>
        <dbReference type="ARBA" id="ARBA00011718"/>
    </source>
</evidence>
<keyword evidence="6" id="KW-0813">Transport</keyword>
<evidence type="ECO:0000256" key="8">
    <source>
        <dbReference type="ARBA" id="ARBA00022692"/>
    </source>
</evidence>
<dbReference type="PANTHER" id="PTHR33909">
    <property type="entry name" value="SEC TRANSLOCON ACCESSORY COMPLEX SUBUNIT YAJC"/>
    <property type="match status" value="1"/>
</dbReference>
<keyword evidence="12 13" id="KW-0472">Membrane</keyword>
<dbReference type="EMBL" id="CP084930">
    <property type="protein sequence ID" value="USI73792.1"/>
    <property type="molecule type" value="Genomic_DNA"/>
</dbReference>
<comment type="similarity">
    <text evidence="3">Belongs to the YajC family.</text>
</comment>
<evidence type="ECO:0000256" key="2">
    <source>
        <dbReference type="ARBA" id="ARBA00004162"/>
    </source>
</evidence>
<protein>
    <recommendedName>
        <fullName evidence="5">Sec translocon accessory complex subunit YajC</fullName>
    </recommendedName>
</protein>
<proteinExistence type="inferred from homology"/>
<dbReference type="InterPro" id="IPR003849">
    <property type="entry name" value="Preprotein_translocase_YajC"/>
</dbReference>
<keyword evidence="9" id="KW-0653">Protein transport</keyword>
<sequence length="111" mass="11639">MFSSPAFAQAAGAAPSGGGFAAFSGFVPIILMVVIFYFLLIRPQQARAKQHKQMLEALKKGDAVVTGGGLIGRVIRVDGDEVEIELAPNTRVRAVKGTLTDVRAAGKPAND</sequence>
<evidence type="ECO:0000256" key="6">
    <source>
        <dbReference type="ARBA" id="ARBA00022448"/>
    </source>
</evidence>
<dbReference type="PANTHER" id="PTHR33909:SF1">
    <property type="entry name" value="SEC TRANSLOCON ACCESSORY COMPLEX SUBUNIT YAJC"/>
    <property type="match status" value="1"/>
</dbReference>
<dbReference type="SMART" id="SM01323">
    <property type="entry name" value="YajC"/>
    <property type="match status" value="1"/>
</dbReference>
<comment type="function">
    <text evidence="1">The SecYEG-SecDF-YajC-YidC holo-translocon (HTL) protein secretase/insertase is a supercomplex required for protein secretion, insertion of proteins into membranes, and assembly of membrane protein complexes. While the SecYEG complex is essential for assembly of a number of proteins and complexes, the SecDF-YajC-YidC subcomplex facilitates these functions.</text>
</comment>
<comment type="subcellular location">
    <subcellularLocation>
        <location evidence="2">Cell membrane</location>
        <topology evidence="2">Single-pass membrane protein</topology>
    </subcellularLocation>
</comment>
<keyword evidence="7" id="KW-1003">Cell membrane</keyword>
<evidence type="ECO:0000313" key="14">
    <source>
        <dbReference type="EMBL" id="USI73792.1"/>
    </source>
</evidence>
<comment type="subunit">
    <text evidence="4">Part of the SecDF-YidC-YajC translocase complex. The SecDF-YidC-YajC translocase forms a supercomplex with SecYEG, called the holo-translocon (HTL).</text>
</comment>
<dbReference type="Pfam" id="PF02699">
    <property type="entry name" value="YajC"/>
    <property type="match status" value="1"/>
</dbReference>
<dbReference type="PRINTS" id="PR01853">
    <property type="entry name" value="YAJCTRNLCASE"/>
</dbReference>
<evidence type="ECO:0000256" key="13">
    <source>
        <dbReference type="SAM" id="Phobius"/>
    </source>
</evidence>
<dbReference type="RefSeq" id="WP_252167598.1">
    <property type="nucleotide sequence ID" value="NZ_CP084930.1"/>
</dbReference>
<dbReference type="NCBIfam" id="TIGR00739">
    <property type="entry name" value="yajC"/>
    <property type="match status" value="1"/>
</dbReference>
<evidence type="ECO:0000256" key="12">
    <source>
        <dbReference type="ARBA" id="ARBA00023136"/>
    </source>
</evidence>
<keyword evidence="11" id="KW-0811">Translocation</keyword>
<evidence type="ECO:0000313" key="15">
    <source>
        <dbReference type="Proteomes" id="UP001056937"/>
    </source>
</evidence>
<reference evidence="14" key="1">
    <citation type="journal article" date="2022" name="Toxins">
        <title>Genomic Analysis of Sphingopyxis sp. USTB-05 for Biodegrading Cyanobacterial Hepatotoxins.</title>
        <authorList>
            <person name="Liu C."/>
            <person name="Xu Q."/>
            <person name="Zhao Z."/>
            <person name="Zhang H."/>
            <person name="Liu X."/>
            <person name="Yin C."/>
            <person name="Liu Y."/>
            <person name="Yan H."/>
        </authorList>
    </citation>
    <scope>NUCLEOTIDE SEQUENCE</scope>
    <source>
        <strain evidence="14">NBD5</strain>
    </source>
</reference>
<evidence type="ECO:0000256" key="7">
    <source>
        <dbReference type="ARBA" id="ARBA00022475"/>
    </source>
</evidence>
<name>A0ABY4XA29_9SPHN</name>
<evidence type="ECO:0000256" key="3">
    <source>
        <dbReference type="ARBA" id="ARBA00006742"/>
    </source>
</evidence>
<organism evidence="14 15">
    <name type="scientific">Sphingomonas morindae</name>
    <dbReference type="NCBI Taxonomy" id="1541170"/>
    <lineage>
        <taxon>Bacteria</taxon>
        <taxon>Pseudomonadati</taxon>
        <taxon>Pseudomonadota</taxon>
        <taxon>Alphaproteobacteria</taxon>
        <taxon>Sphingomonadales</taxon>
        <taxon>Sphingomonadaceae</taxon>
        <taxon>Sphingomonas</taxon>
    </lineage>
</organism>
<evidence type="ECO:0000256" key="1">
    <source>
        <dbReference type="ARBA" id="ARBA00002061"/>
    </source>
</evidence>
<evidence type="ECO:0000256" key="9">
    <source>
        <dbReference type="ARBA" id="ARBA00022927"/>
    </source>
</evidence>
<keyword evidence="8 13" id="KW-0812">Transmembrane</keyword>
<keyword evidence="15" id="KW-1185">Reference proteome</keyword>
<feature type="transmembrane region" description="Helical" evidence="13">
    <location>
        <begin position="20"/>
        <end position="40"/>
    </location>
</feature>
<evidence type="ECO:0000256" key="11">
    <source>
        <dbReference type="ARBA" id="ARBA00023010"/>
    </source>
</evidence>
<dbReference type="Proteomes" id="UP001056937">
    <property type="component" value="Chromosome 1"/>
</dbReference>